<evidence type="ECO:0000256" key="2">
    <source>
        <dbReference type="ARBA" id="ARBA00022723"/>
    </source>
</evidence>
<dbReference type="GeneID" id="93163837"/>
<dbReference type="AlphaFoldDB" id="A0A0J9EKH9"/>
<dbReference type="InterPro" id="IPR000917">
    <property type="entry name" value="Sulfatase_N"/>
</dbReference>
<sequence length="502" mass="58070">MKERPNIIVFMTDQQNADTIKKEHQAITPNIEAFCEKAVVFEEAFCVSPHCCPSRASFFSGLYPSQHGVWNNVEIDNALSRGLYDGVELFPEVLCRAGYRTYFSGKWHVSAYEGPKDRGFEHVLNEYVSNYGRFRPENRPRSNDWERVYQSVQNIDLSGKKEGFGQISREGYPIYYQFGEDQDPFGDRITVQKACDVIRDYDKADPFFMYVGVTGPHDPYCPPKEYIQLYEGVDMKLPESFDDPMEDKPALYRRTRRRFDLTLEEEKESMRRYLAFVSFEDAMFGRLLQAVEEKGIFQDTYIIYLTDHGDYLGAHGLWAKGLPCFREAYHICAAIGGGGMLGHKSVKELVSITDFAPTILELAGVKEALPTAGRSLCPFLNEEIPGEWRREIYTQTNGNELYGIQRAVWDQKWKYVFNGFDEDELYDLEQDPWELHNVINEKEHQGIVKSMCRKMWQFARTTKDACTCPYIMVSLAPYGPGIIWEDGEPKAEKSRERQVQEK</sequence>
<comment type="caution">
    <text evidence="5">The sequence shown here is derived from an EMBL/GenBank/DDBJ whole genome shotgun (WGS) entry which is preliminary data.</text>
</comment>
<dbReference type="Proteomes" id="UP000037392">
    <property type="component" value="Unassembled WGS sequence"/>
</dbReference>
<dbReference type="OrthoDB" id="279611at2"/>
<dbReference type="Gene3D" id="3.40.720.10">
    <property type="entry name" value="Alkaline Phosphatase, subunit A"/>
    <property type="match status" value="1"/>
</dbReference>
<dbReference type="CDD" id="cd16033">
    <property type="entry name" value="sulfatase_like"/>
    <property type="match status" value="1"/>
</dbReference>
<dbReference type="InterPro" id="IPR017850">
    <property type="entry name" value="Alkaline_phosphatase_core_sf"/>
</dbReference>
<keyword evidence="3" id="KW-0378">Hydrolase</keyword>
<dbReference type="GO" id="GO:0005737">
    <property type="term" value="C:cytoplasm"/>
    <property type="evidence" value="ECO:0007669"/>
    <property type="project" value="TreeGrafter"/>
</dbReference>
<evidence type="ECO:0000313" key="6">
    <source>
        <dbReference type="Proteomes" id="UP000037392"/>
    </source>
</evidence>
<feature type="domain" description="Sulfatase N-terminal" evidence="4">
    <location>
        <begin position="5"/>
        <end position="365"/>
    </location>
</feature>
<evidence type="ECO:0000259" key="4">
    <source>
        <dbReference type="Pfam" id="PF00884"/>
    </source>
</evidence>
<evidence type="ECO:0000256" key="1">
    <source>
        <dbReference type="ARBA" id="ARBA00008779"/>
    </source>
</evidence>
<reference evidence="5 6" key="1">
    <citation type="submission" date="2011-04" db="EMBL/GenBank/DDBJ databases">
        <title>The Genome Sequence of Clostridium citroniae WAL-19142.</title>
        <authorList>
            <consortium name="The Broad Institute Genome Sequencing Platform"/>
            <person name="Earl A."/>
            <person name="Ward D."/>
            <person name="Feldgarden M."/>
            <person name="Gevers D."/>
            <person name="Warren Y.A."/>
            <person name="Tyrrell K.L."/>
            <person name="Citron D.M."/>
            <person name="Goldstein E.J."/>
            <person name="Daigneault M."/>
            <person name="Allen-Vercoe E."/>
            <person name="Young S.K."/>
            <person name="Zeng Q."/>
            <person name="Gargeya S."/>
            <person name="Fitzgerald M."/>
            <person name="Haas B."/>
            <person name="Abouelleil A."/>
            <person name="Alvarado L."/>
            <person name="Arachchi H.M."/>
            <person name="Berlin A."/>
            <person name="Brown A."/>
            <person name="Chapman S.B."/>
            <person name="Chen Z."/>
            <person name="Dunbar C."/>
            <person name="Freedman E."/>
            <person name="Gearin G."/>
            <person name="Gellesch M."/>
            <person name="Goldberg J."/>
            <person name="Griggs A."/>
            <person name="Gujja S."/>
            <person name="Heilman E.R."/>
            <person name="Heiman D."/>
            <person name="Howarth C."/>
            <person name="Larson L."/>
            <person name="Lui A."/>
            <person name="MacDonald P.J."/>
            <person name="Mehta T."/>
            <person name="Montmayeur A."/>
            <person name="Murphy C."/>
            <person name="Neiman D."/>
            <person name="Pearson M."/>
            <person name="Priest M."/>
            <person name="Roberts A."/>
            <person name="Saif S."/>
            <person name="Shea T."/>
            <person name="Shenoy N."/>
            <person name="Sisk P."/>
            <person name="Stolte C."/>
            <person name="Sykes S."/>
            <person name="White J."/>
            <person name="Yandava C."/>
            <person name="Wortman J."/>
            <person name="Nusbaum C."/>
            <person name="Birren B."/>
        </authorList>
    </citation>
    <scope>NUCLEOTIDE SEQUENCE [LARGE SCALE GENOMIC DNA]</scope>
    <source>
        <strain evidence="5 6">WAL-19142</strain>
    </source>
</reference>
<gene>
    <name evidence="5" type="ORF">HMPREF9470_04493</name>
</gene>
<dbReference type="PROSITE" id="PS00149">
    <property type="entry name" value="SULFATASE_2"/>
    <property type="match status" value="1"/>
</dbReference>
<evidence type="ECO:0000256" key="3">
    <source>
        <dbReference type="ARBA" id="ARBA00022801"/>
    </source>
</evidence>
<dbReference type="RefSeq" id="WP_007870220.1">
    <property type="nucleotide sequence ID" value="NZ_KQ235882.1"/>
</dbReference>
<keyword evidence="2" id="KW-0479">Metal-binding</keyword>
<dbReference type="PANTHER" id="PTHR45953:SF1">
    <property type="entry name" value="IDURONATE 2-SULFATASE"/>
    <property type="match status" value="1"/>
</dbReference>
<organism evidence="5 6">
    <name type="scientific">[Clostridium] citroniae WAL-19142</name>
    <dbReference type="NCBI Taxonomy" id="742734"/>
    <lineage>
        <taxon>Bacteria</taxon>
        <taxon>Bacillati</taxon>
        <taxon>Bacillota</taxon>
        <taxon>Clostridia</taxon>
        <taxon>Lachnospirales</taxon>
        <taxon>Lachnospiraceae</taxon>
        <taxon>Enterocloster</taxon>
    </lineage>
</organism>
<proteinExistence type="inferred from homology"/>
<dbReference type="PATRIC" id="fig|742734.4.peg.4819"/>
<dbReference type="SUPFAM" id="SSF53649">
    <property type="entry name" value="Alkaline phosphatase-like"/>
    <property type="match status" value="1"/>
</dbReference>
<dbReference type="EMBL" id="ADLK01000032">
    <property type="protein sequence ID" value="KMW16055.1"/>
    <property type="molecule type" value="Genomic_DNA"/>
</dbReference>
<dbReference type="GO" id="GO:0008484">
    <property type="term" value="F:sulfuric ester hydrolase activity"/>
    <property type="evidence" value="ECO:0007669"/>
    <property type="project" value="TreeGrafter"/>
</dbReference>
<name>A0A0J9EKH9_9FIRM</name>
<comment type="similarity">
    <text evidence="1">Belongs to the sulfatase family.</text>
</comment>
<accession>A0A0J9EKH9</accession>
<dbReference type="PANTHER" id="PTHR45953">
    <property type="entry name" value="IDURONATE 2-SULFATASE"/>
    <property type="match status" value="1"/>
</dbReference>
<evidence type="ECO:0000313" key="5">
    <source>
        <dbReference type="EMBL" id="KMW16055.1"/>
    </source>
</evidence>
<protein>
    <recommendedName>
        <fullName evidence="4">Sulfatase N-terminal domain-containing protein</fullName>
    </recommendedName>
</protein>
<dbReference type="GO" id="GO:0046872">
    <property type="term" value="F:metal ion binding"/>
    <property type="evidence" value="ECO:0007669"/>
    <property type="project" value="UniProtKB-KW"/>
</dbReference>
<dbReference type="InterPro" id="IPR024607">
    <property type="entry name" value="Sulfatase_CS"/>
</dbReference>
<dbReference type="Pfam" id="PF00884">
    <property type="entry name" value="Sulfatase"/>
    <property type="match status" value="1"/>
</dbReference>